<accession>A0ABT6R768</accession>
<keyword evidence="2" id="KW-1185">Reference proteome</keyword>
<reference evidence="1 2" key="1">
    <citation type="submission" date="2023-05" db="EMBL/GenBank/DDBJ databases">
        <title>Genome sequence of Pinibacter sp. MAH-24.</title>
        <authorList>
            <person name="Huq M.A."/>
        </authorList>
    </citation>
    <scope>NUCLEOTIDE SEQUENCE [LARGE SCALE GENOMIC DNA]</scope>
    <source>
        <strain evidence="1 2">MAH-24</strain>
    </source>
</reference>
<comment type="caution">
    <text evidence="1">The sequence shown here is derived from an EMBL/GenBank/DDBJ whole genome shotgun (WGS) entry which is preliminary data.</text>
</comment>
<dbReference type="Proteomes" id="UP001226434">
    <property type="component" value="Unassembled WGS sequence"/>
</dbReference>
<name>A0ABT6R768_9BACT</name>
<proteinExistence type="predicted"/>
<gene>
    <name evidence="1" type="ORF">QJ048_01455</name>
</gene>
<evidence type="ECO:0000313" key="2">
    <source>
        <dbReference type="Proteomes" id="UP001226434"/>
    </source>
</evidence>
<dbReference type="RefSeq" id="WP_282332546.1">
    <property type="nucleotide sequence ID" value="NZ_JASBRG010000001.1"/>
</dbReference>
<protein>
    <submittedName>
        <fullName evidence="1">Uncharacterized protein</fullName>
    </submittedName>
</protein>
<organism evidence="1 2">
    <name type="scientific">Pinibacter soli</name>
    <dbReference type="NCBI Taxonomy" id="3044211"/>
    <lineage>
        <taxon>Bacteria</taxon>
        <taxon>Pseudomonadati</taxon>
        <taxon>Bacteroidota</taxon>
        <taxon>Chitinophagia</taxon>
        <taxon>Chitinophagales</taxon>
        <taxon>Chitinophagaceae</taxon>
        <taxon>Pinibacter</taxon>
    </lineage>
</organism>
<sequence length="186" mass="21541">MEFCPIFETENELECRLWAVIYPEHEIDIFDACYRNWSNEEFIRSFVNERFDSLDSIFFKDATVSNIISTIKLEVVKFAVELLNANEEIEGCKSLDQLFKRLYGNVESLHFDHDDERKARPSIQGSILRLYAILLDDGTYLVTGGTIKLYKAMIGPEFKVEFDNVKRVKVFLKAHGIADVQGLIDK</sequence>
<dbReference type="EMBL" id="JASBRG010000001">
    <property type="protein sequence ID" value="MDI3318414.1"/>
    <property type="molecule type" value="Genomic_DNA"/>
</dbReference>
<evidence type="ECO:0000313" key="1">
    <source>
        <dbReference type="EMBL" id="MDI3318414.1"/>
    </source>
</evidence>